<dbReference type="EMBL" id="JACHJB010000005">
    <property type="protein sequence ID" value="MBB6352104.1"/>
    <property type="molecule type" value="Genomic_DNA"/>
</dbReference>
<comment type="similarity">
    <text evidence="1 4">Belongs to the class-II DAHP synthase family.</text>
</comment>
<dbReference type="InterPro" id="IPR002480">
    <property type="entry name" value="DAHP_synth_2"/>
</dbReference>
<feature type="binding site" evidence="3">
    <location>
        <position position="305"/>
    </location>
    <ligand>
        <name>Mn(2+)</name>
        <dbReference type="ChEBI" id="CHEBI:29035"/>
    </ligand>
</feature>
<dbReference type="GO" id="GO:0009073">
    <property type="term" value="P:aromatic amino acid family biosynthetic process"/>
    <property type="evidence" value="ECO:0007669"/>
    <property type="project" value="UniProtKB-KW"/>
</dbReference>
<feature type="binding site" evidence="3">
    <location>
        <position position="242"/>
    </location>
    <ligand>
        <name>phosphoenolpyruvate</name>
        <dbReference type="ChEBI" id="CHEBI:58702"/>
    </ligand>
</feature>
<evidence type="ECO:0000313" key="7">
    <source>
        <dbReference type="Proteomes" id="UP000583800"/>
    </source>
</evidence>
<reference evidence="6 7" key="1">
    <citation type="submission" date="2020-08" db="EMBL/GenBank/DDBJ databases">
        <title>Sequencing the genomes of 1000 actinobacteria strains.</title>
        <authorList>
            <person name="Klenk H.-P."/>
        </authorList>
    </citation>
    <scope>NUCLEOTIDE SEQUENCE [LARGE SCALE GENOMIC DNA]</scope>
    <source>
        <strain evidence="6 7">DSM 45913</strain>
    </source>
</reference>
<evidence type="ECO:0000256" key="2">
    <source>
        <dbReference type="ARBA" id="ARBA00022679"/>
    </source>
</evidence>
<protein>
    <recommendedName>
        <fullName evidence="4">Phospho-2-dehydro-3-deoxyheptonate aldolase</fullName>
        <ecNumber evidence="4">2.5.1.54</ecNumber>
    </recommendedName>
</protein>
<organism evidence="6 7">
    <name type="scientific">Nonomuraea muscovyensis</name>
    <dbReference type="NCBI Taxonomy" id="1124761"/>
    <lineage>
        <taxon>Bacteria</taxon>
        <taxon>Bacillati</taxon>
        <taxon>Actinomycetota</taxon>
        <taxon>Actinomycetes</taxon>
        <taxon>Streptosporangiales</taxon>
        <taxon>Streptosporangiaceae</taxon>
        <taxon>Nonomuraea</taxon>
    </lineage>
</organism>
<dbReference type="GO" id="GO:0009423">
    <property type="term" value="P:chorismate biosynthetic process"/>
    <property type="evidence" value="ECO:0007669"/>
    <property type="project" value="UniProtKB-UniPathway"/>
</dbReference>
<feature type="binding site" evidence="3">
    <location>
        <position position="347"/>
    </location>
    <ligand>
        <name>Mn(2+)</name>
        <dbReference type="ChEBI" id="CHEBI:29035"/>
    </ligand>
</feature>
<feature type="binding site" evidence="3">
    <location>
        <position position="273"/>
    </location>
    <ligand>
        <name>phosphoenolpyruvate</name>
        <dbReference type="ChEBI" id="CHEBI:58702"/>
    </ligand>
</feature>
<dbReference type="AlphaFoldDB" id="A0A7X0CBT6"/>
<dbReference type="RefSeq" id="WP_185089852.1">
    <property type="nucleotide sequence ID" value="NZ_JACHJB010000005.1"/>
</dbReference>
<gene>
    <name evidence="6" type="ORF">FHU36_008700</name>
</gene>
<dbReference type="SUPFAM" id="SSF51569">
    <property type="entry name" value="Aldolase"/>
    <property type="match status" value="1"/>
</dbReference>
<accession>A0A7X0CBT6</accession>
<dbReference type="PANTHER" id="PTHR21337:SF0">
    <property type="entry name" value="PHOSPHO-2-DEHYDRO-3-DEOXYHEPTONATE ALDOLASE"/>
    <property type="match status" value="1"/>
</dbReference>
<comment type="cofactor">
    <cofactor evidence="3">
        <name>Mn(2+)</name>
        <dbReference type="ChEBI" id="CHEBI:29035"/>
    </cofactor>
    <cofactor evidence="3">
        <name>Co(2+)</name>
        <dbReference type="ChEBI" id="CHEBI:48828"/>
    </cofactor>
    <cofactor evidence="3">
        <name>Cd(2+)</name>
        <dbReference type="ChEBI" id="CHEBI:48775"/>
    </cofactor>
    <text evidence="3">Binds 1 divalent cation per subunit. The enzyme is active with manganese, cobalt or cadmium ions.</text>
</comment>
<dbReference type="PANTHER" id="PTHR21337">
    <property type="entry name" value="PHOSPHO-2-DEHYDRO-3-DEOXYHEPTONATE ALDOLASE 1, 2"/>
    <property type="match status" value="1"/>
</dbReference>
<comment type="pathway">
    <text evidence="4">Metabolic intermediate biosynthesis; chorismate biosynthesis; chorismate from D-erythrose 4-phosphate and phosphoenolpyruvate: step 1/7.</text>
</comment>
<feature type="region of interest" description="Disordered" evidence="5">
    <location>
        <begin position="116"/>
        <end position="153"/>
    </location>
</feature>
<feature type="binding site" evidence="3">
    <location>
        <position position="110"/>
    </location>
    <ligand>
        <name>phosphoenolpyruvate</name>
        <dbReference type="ChEBI" id="CHEBI:58702"/>
    </ligand>
</feature>
<dbReference type="Gene3D" id="3.20.20.70">
    <property type="entry name" value="Aldolase class I"/>
    <property type="match status" value="1"/>
</dbReference>
<name>A0A7X0CBT6_9ACTN</name>
<keyword evidence="4" id="KW-0028">Amino-acid biosynthesis</keyword>
<keyword evidence="4" id="KW-0057">Aromatic amino acid biosynthesis</keyword>
<keyword evidence="2 4" id="KW-0808">Transferase</keyword>
<keyword evidence="7" id="KW-1185">Reference proteome</keyword>
<feature type="binding site" evidence="3">
    <location>
        <position position="71"/>
    </location>
    <ligand>
        <name>Mn(2+)</name>
        <dbReference type="ChEBI" id="CHEBI:29035"/>
    </ligand>
</feature>
<keyword evidence="3" id="KW-0170">Cobalt</keyword>
<evidence type="ECO:0000256" key="5">
    <source>
        <dbReference type="SAM" id="MobiDB-lite"/>
    </source>
</evidence>
<dbReference type="EC" id="2.5.1.54" evidence="4"/>
<keyword evidence="3" id="KW-0464">Manganese</keyword>
<dbReference type="GO" id="GO:0003849">
    <property type="term" value="F:3-deoxy-7-phosphoheptulonate synthase activity"/>
    <property type="evidence" value="ECO:0007669"/>
    <property type="project" value="UniProtKB-EC"/>
</dbReference>
<evidence type="ECO:0000256" key="1">
    <source>
        <dbReference type="ARBA" id="ARBA00008911"/>
    </source>
</evidence>
<feature type="binding site" evidence="3">
    <location>
        <position position="377"/>
    </location>
    <ligand>
        <name>Mn(2+)</name>
        <dbReference type="ChEBI" id="CHEBI:29035"/>
    </ligand>
</feature>
<comment type="catalytic activity">
    <reaction evidence="4">
        <text>D-erythrose 4-phosphate + phosphoenolpyruvate + H2O = 7-phospho-2-dehydro-3-deoxy-D-arabino-heptonate + phosphate</text>
        <dbReference type="Rhea" id="RHEA:14717"/>
        <dbReference type="ChEBI" id="CHEBI:15377"/>
        <dbReference type="ChEBI" id="CHEBI:16897"/>
        <dbReference type="ChEBI" id="CHEBI:43474"/>
        <dbReference type="ChEBI" id="CHEBI:58394"/>
        <dbReference type="ChEBI" id="CHEBI:58702"/>
        <dbReference type="EC" id="2.5.1.54"/>
    </reaction>
</comment>
<dbReference type="Pfam" id="PF01474">
    <property type="entry name" value="DAHP_synth_2"/>
    <property type="match status" value="2"/>
</dbReference>
<dbReference type="GO" id="GO:0008652">
    <property type="term" value="P:amino acid biosynthetic process"/>
    <property type="evidence" value="ECO:0007669"/>
    <property type="project" value="UniProtKB-KW"/>
</dbReference>
<feature type="region of interest" description="Disordered" evidence="5">
    <location>
        <begin position="1"/>
        <end position="25"/>
    </location>
</feature>
<evidence type="ECO:0000256" key="3">
    <source>
        <dbReference type="PIRSR" id="PIRSR602480-1"/>
    </source>
</evidence>
<sequence>MSPATTAEGEHTRPRTAPQQPDWGDPALLEEVTGTLAGLRPLVTRAECARLTDAVAEVERGRALLLQGGDCAERFRESGPDQVEAKLRQLYDLAAGMCTATGLPAVPVGRLAGQYGKPRSSPYERGADGTPVPAYRGDAVNSPADDPRARHPDPSRLLRAYACAERVLREVRGSWRGRGPLERAYVSHEALLLDYEQPLVRRDGATAYASSAHSVWVGERTRDPGGPHVAFAAGVANTVGVKLGPSVTPAQAVRLSRLLNPDARPGRLVFVVRLGSAKVRTVLPEIVGEVTRRGRPVVWLCDPMHGNTVRIGSGPKTRPMEAILEEVVAFVRVLQAQRRHPAGLHLEMTPQDVTECVTAPRPHAGPPALPRYRTACDPRLNAGQAAEVVDRFVRVL</sequence>
<dbReference type="UniPathway" id="UPA00053">
    <property type="reaction ID" value="UER00084"/>
</dbReference>
<feature type="binding site" evidence="3">
    <location>
        <begin position="219"/>
        <end position="220"/>
    </location>
    <ligand>
        <name>phosphoenolpyruvate</name>
        <dbReference type="ChEBI" id="CHEBI:58702"/>
    </ligand>
</feature>
<evidence type="ECO:0000256" key="4">
    <source>
        <dbReference type="RuleBase" id="RU363071"/>
    </source>
</evidence>
<keyword evidence="3" id="KW-0104">Cadmium</keyword>
<proteinExistence type="inferred from homology"/>
<dbReference type="InterPro" id="IPR013785">
    <property type="entry name" value="Aldolase_TIM"/>
</dbReference>
<dbReference type="Proteomes" id="UP000583800">
    <property type="component" value="Unassembled WGS sequence"/>
</dbReference>
<evidence type="ECO:0000313" key="6">
    <source>
        <dbReference type="EMBL" id="MBB6352104.1"/>
    </source>
</evidence>
<comment type="caution">
    <text evidence="6">The sequence shown here is derived from an EMBL/GenBank/DDBJ whole genome shotgun (WGS) entry which is preliminary data.</text>
</comment>